<evidence type="ECO:0000313" key="2">
    <source>
        <dbReference type="Proteomes" id="UP000821845"/>
    </source>
</evidence>
<accession>A0ACB7SUU4</accession>
<keyword evidence="2" id="KW-1185">Reference proteome</keyword>
<sequence>MGSRFSSHIRRPSRLIITVVDCSSRIKSPGVFSDHPNPCTYDFAMESEIDSREQAAEDTANTTATAAMKTALPAATNDGDTSPSNDEGSPWVLVEKKTHTQADLLLGHRSDHCPTPNRVTCKICGVHNPTVGHSCTPKCRACGSDHPTTDTGCPARVRPPLNKDRVRKALQQEQQQRDLEHPPTPSSSSQGDLQAASPTSGSASRSRFRSKQRSRRKPRSRAHSRTGSQPPPAKRTTPPEVTAPLAVTKHRSLPPKDRKQPSKNQRQAAPGGTSAGKLGEGPSSALTFLCNPVPNFSFSSTCDAEFRYEHAPSAPRRNGGRIVGSRCSTSVRDRDRVRCYTAGIPRHA</sequence>
<proteinExistence type="predicted"/>
<organism evidence="1 2">
    <name type="scientific">Hyalomma asiaticum</name>
    <name type="common">Tick</name>
    <dbReference type="NCBI Taxonomy" id="266040"/>
    <lineage>
        <taxon>Eukaryota</taxon>
        <taxon>Metazoa</taxon>
        <taxon>Ecdysozoa</taxon>
        <taxon>Arthropoda</taxon>
        <taxon>Chelicerata</taxon>
        <taxon>Arachnida</taxon>
        <taxon>Acari</taxon>
        <taxon>Parasitiformes</taxon>
        <taxon>Ixodida</taxon>
        <taxon>Ixodoidea</taxon>
        <taxon>Ixodidae</taxon>
        <taxon>Hyalomminae</taxon>
        <taxon>Hyalomma</taxon>
    </lineage>
</organism>
<gene>
    <name evidence="1" type="ORF">HPB50_015348</name>
</gene>
<protein>
    <submittedName>
        <fullName evidence="1">Uncharacterized protein</fullName>
    </submittedName>
</protein>
<reference evidence="1" key="1">
    <citation type="submission" date="2020-05" db="EMBL/GenBank/DDBJ databases">
        <title>Large-scale comparative analyses of tick genomes elucidate their genetic diversity and vector capacities.</title>
        <authorList>
            <person name="Jia N."/>
            <person name="Wang J."/>
            <person name="Shi W."/>
            <person name="Du L."/>
            <person name="Sun Y."/>
            <person name="Zhan W."/>
            <person name="Jiang J."/>
            <person name="Wang Q."/>
            <person name="Zhang B."/>
            <person name="Ji P."/>
            <person name="Sakyi L.B."/>
            <person name="Cui X."/>
            <person name="Yuan T."/>
            <person name="Jiang B."/>
            <person name="Yang W."/>
            <person name="Lam T.T.-Y."/>
            <person name="Chang Q."/>
            <person name="Ding S."/>
            <person name="Wang X."/>
            <person name="Zhu J."/>
            <person name="Ruan X."/>
            <person name="Zhao L."/>
            <person name="Wei J."/>
            <person name="Que T."/>
            <person name="Du C."/>
            <person name="Cheng J."/>
            <person name="Dai P."/>
            <person name="Han X."/>
            <person name="Huang E."/>
            <person name="Gao Y."/>
            <person name="Liu J."/>
            <person name="Shao H."/>
            <person name="Ye R."/>
            <person name="Li L."/>
            <person name="Wei W."/>
            <person name="Wang X."/>
            <person name="Wang C."/>
            <person name="Yang T."/>
            <person name="Huo Q."/>
            <person name="Li W."/>
            <person name="Guo W."/>
            <person name="Chen H."/>
            <person name="Zhou L."/>
            <person name="Ni X."/>
            <person name="Tian J."/>
            <person name="Zhou Y."/>
            <person name="Sheng Y."/>
            <person name="Liu T."/>
            <person name="Pan Y."/>
            <person name="Xia L."/>
            <person name="Li J."/>
            <person name="Zhao F."/>
            <person name="Cao W."/>
        </authorList>
    </citation>
    <scope>NUCLEOTIDE SEQUENCE</scope>
    <source>
        <strain evidence="1">Hyas-2018</strain>
    </source>
</reference>
<dbReference type="EMBL" id="CM023482">
    <property type="protein sequence ID" value="KAH6938987.1"/>
    <property type="molecule type" value="Genomic_DNA"/>
</dbReference>
<evidence type="ECO:0000313" key="1">
    <source>
        <dbReference type="EMBL" id="KAH6938987.1"/>
    </source>
</evidence>
<name>A0ACB7SUU4_HYAAI</name>
<comment type="caution">
    <text evidence="1">The sequence shown here is derived from an EMBL/GenBank/DDBJ whole genome shotgun (WGS) entry which is preliminary data.</text>
</comment>
<dbReference type="Proteomes" id="UP000821845">
    <property type="component" value="Chromosome 2"/>
</dbReference>